<dbReference type="SMART" id="SM00225">
    <property type="entry name" value="BTB"/>
    <property type="match status" value="1"/>
</dbReference>
<evidence type="ECO:0000313" key="2">
    <source>
        <dbReference type="EMBL" id="KAK4026238.1"/>
    </source>
</evidence>
<name>A0ABR0AMA1_9CRUS</name>
<dbReference type="Pfam" id="PF00651">
    <property type="entry name" value="BTB"/>
    <property type="match status" value="1"/>
</dbReference>
<dbReference type="EMBL" id="JAOYFB010000038">
    <property type="protein sequence ID" value="KAK4026238.1"/>
    <property type="molecule type" value="Genomic_DNA"/>
</dbReference>
<proteinExistence type="predicted"/>
<accession>A0ABR0AMA1</accession>
<dbReference type="InterPro" id="IPR000210">
    <property type="entry name" value="BTB/POZ_dom"/>
</dbReference>
<evidence type="ECO:0000259" key="1">
    <source>
        <dbReference type="PROSITE" id="PS50097"/>
    </source>
</evidence>
<reference evidence="2 3" key="1">
    <citation type="journal article" date="2023" name="Nucleic Acids Res.">
        <title>The hologenome of Daphnia magna reveals possible DNA methylation and microbiome-mediated evolution of the host genome.</title>
        <authorList>
            <person name="Chaturvedi A."/>
            <person name="Li X."/>
            <person name="Dhandapani V."/>
            <person name="Marshall H."/>
            <person name="Kissane S."/>
            <person name="Cuenca-Cambronero M."/>
            <person name="Asole G."/>
            <person name="Calvet F."/>
            <person name="Ruiz-Romero M."/>
            <person name="Marangio P."/>
            <person name="Guigo R."/>
            <person name="Rago D."/>
            <person name="Mirbahai L."/>
            <person name="Eastwood N."/>
            <person name="Colbourne J.K."/>
            <person name="Zhou J."/>
            <person name="Mallon E."/>
            <person name="Orsini L."/>
        </authorList>
    </citation>
    <scope>NUCLEOTIDE SEQUENCE [LARGE SCALE GENOMIC DNA]</scope>
    <source>
        <strain evidence="2">LRV0_1</strain>
    </source>
</reference>
<dbReference type="PROSITE" id="PS50097">
    <property type="entry name" value="BTB"/>
    <property type="match status" value="1"/>
</dbReference>
<dbReference type="CDD" id="cd18186">
    <property type="entry name" value="BTB_POZ_ZBTB_KLHL-like"/>
    <property type="match status" value="1"/>
</dbReference>
<sequence length="314" mass="35629">MASAEKLRENLFSITWSGVNCGLANNEATVMDLPDVFESCQLSWSRIMKGQQILDLNFVVSKTLKPTNLQTMSILATNNGVKQKMKLENTKWTTTWMLTAGRNNCQYCSNFSTTSFNILIDLTPDMEFTVKKGAIHVLDHISNLWKTKTLSDVTFRCNDKEIKAHVMIVASCSPVLAAMFTNDYKESYERIVDIKDFTPDTFSRLLRFMYTGDASLETDVTEEGITELLIAADKYAVETLKKECAQYLSRNLKVENAARFLVLAHLHNSCVLHESTLEFMSKNAKAVCSRKDWMDLIKNYPELCFQATQLMVGL</sequence>
<dbReference type="Gene3D" id="3.30.710.10">
    <property type="entry name" value="Potassium Channel Kv1.1, Chain A"/>
    <property type="match status" value="1"/>
</dbReference>
<dbReference type="Gene3D" id="1.25.40.420">
    <property type="match status" value="1"/>
</dbReference>
<organism evidence="2 3">
    <name type="scientific">Daphnia magna</name>
    <dbReference type="NCBI Taxonomy" id="35525"/>
    <lineage>
        <taxon>Eukaryota</taxon>
        <taxon>Metazoa</taxon>
        <taxon>Ecdysozoa</taxon>
        <taxon>Arthropoda</taxon>
        <taxon>Crustacea</taxon>
        <taxon>Branchiopoda</taxon>
        <taxon>Diplostraca</taxon>
        <taxon>Cladocera</taxon>
        <taxon>Anomopoda</taxon>
        <taxon>Daphniidae</taxon>
        <taxon>Daphnia</taxon>
    </lineage>
</organism>
<dbReference type="Proteomes" id="UP001234178">
    <property type="component" value="Unassembled WGS sequence"/>
</dbReference>
<dbReference type="PANTHER" id="PTHR24413">
    <property type="entry name" value="SPECKLE-TYPE POZ PROTEIN"/>
    <property type="match status" value="1"/>
</dbReference>
<evidence type="ECO:0000313" key="3">
    <source>
        <dbReference type="Proteomes" id="UP001234178"/>
    </source>
</evidence>
<protein>
    <recommendedName>
        <fullName evidence="1">BTB domain-containing protein</fullName>
    </recommendedName>
</protein>
<dbReference type="InterPro" id="IPR011333">
    <property type="entry name" value="SKP1/BTB/POZ_sf"/>
</dbReference>
<keyword evidence="3" id="KW-1185">Reference proteome</keyword>
<dbReference type="SUPFAM" id="SSF54695">
    <property type="entry name" value="POZ domain"/>
    <property type="match status" value="1"/>
</dbReference>
<comment type="caution">
    <text evidence="2">The sequence shown here is derived from an EMBL/GenBank/DDBJ whole genome shotgun (WGS) entry which is preliminary data.</text>
</comment>
<feature type="domain" description="BTB" evidence="1">
    <location>
        <begin position="151"/>
        <end position="218"/>
    </location>
</feature>
<gene>
    <name evidence="2" type="ORF">OUZ56_015252</name>
</gene>